<dbReference type="PROSITE" id="PS00136">
    <property type="entry name" value="SUBTILASE_ASP"/>
    <property type="match status" value="1"/>
</dbReference>
<feature type="active site" description="Charge relay system" evidence="12 13">
    <location>
        <position position="574"/>
    </location>
</feature>
<dbReference type="Gene3D" id="2.60.40.1710">
    <property type="entry name" value="Subtilisin-like superfamily"/>
    <property type="match status" value="1"/>
</dbReference>
<evidence type="ECO:0000259" key="20">
    <source>
        <dbReference type="Pfam" id="PF06280"/>
    </source>
</evidence>
<evidence type="ECO:0000256" key="5">
    <source>
        <dbReference type="ARBA" id="ARBA00022525"/>
    </source>
</evidence>
<evidence type="ECO:0000256" key="2">
    <source>
        <dbReference type="ARBA" id="ARBA00004613"/>
    </source>
</evidence>
<dbReference type="PRINTS" id="PR00723">
    <property type="entry name" value="SUBTILISIN"/>
</dbReference>
<dbReference type="GO" id="GO:0004252">
    <property type="term" value="F:serine-type endopeptidase activity"/>
    <property type="evidence" value="ECO:0007669"/>
    <property type="project" value="UniProtKB-UniRule"/>
</dbReference>
<dbReference type="InterPro" id="IPR036852">
    <property type="entry name" value="Peptidase_S8/S53_dom_sf"/>
</dbReference>
<evidence type="ECO:0000256" key="9">
    <source>
        <dbReference type="ARBA" id="ARBA00022801"/>
    </source>
</evidence>
<evidence type="ECO:0000259" key="18">
    <source>
        <dbReference type="Pfam" id="PF02225"/>
    </source>
</evidence>
<evidence type="ECO:0000256" key="11">
    <source>
        <dbReference type="ARBA" id="ARBA00022837"/>
    </source>
</evidence>
<dbReference type="InterPro" id="IPR034216">
    <property type="entry name" value="C5a_Peptidase"/>
</dbReference>
<sequence>MRQVKRTLTAALAVPLLVTGALPGAVSAQPDQEAQGLAEVEKKMEEKEANLNRVLRVIVELEEPPAMERAAQRGNAFGAMNKNSQRSLKEEVSRGQQIAKQAIANRGIEPAYIKEFTTVANGFSAEVTEAEAEALKHVEGVARVTEAQVYERPEVTPDTNFGSETIEAIQTREQYETDGEGMVIGVIDSGIYDEHPDMQLTNPENAALSAEDITEAGLDGEYRTAKIPYVYNYIDEETPYEVFDTGNDHGMHVAGTAAANGDPEAGGVRGVAPEAQILGMKVFSNDPENATTTGDIYIAALDDAIELGADVINMSLGAPAGNVDDESPEQQAVARAKDNGVFVSISAGNSNRYGSGWNDPLTDNPDIGVVGAPSVSEASLSVASSENTQFESPVFRAEAAGSEAFLSYGSFSDADPEDVIGDTALEVVDAGLGSVEEFDAVDAEGKIALIERGEYAFVDKTLNAQQAGAEASIIYNNEAGLVSMQGDPDIEIPHLAVSQSSGEELLSLMEEDTLTIAFGEEPQIVDNPFANNMSDFTSWGLTPQLEFKPEVTAPGGQIYSTLGDDDYGLMSGTSMAAPHAAGGAALLLDRVDSEFDVSDFDRVQLAQTLMLNTAEPKIDSSDTNQWDAYYSPRRQGAGELNLFSAYSTPVTVVETTTDEGKVELKEMNGTASFTLELTNHSDEARTYDVNGTLQGMQVNGPVQTDDASPLENAVLTTDEEVTVDADATTTVEVEIDVSQAEVFDRAAGDFVPAAEAFENGYFVDGFIEFADPADEVPSLSVPLSGFEGGWDDAPNVDPAPYEAGSYYGQIGMNTGIMTVSDGELGDYLGFNGLTGQYEEQAVAFSPERYSVVPDIAFLRNVSDLEIVVQEDGEDVVTLFDNEGEFYKNYFDGGLGLPSTLIAEAMWDGTVGDEVLEDGDYTMDIRSTLAYDGAEEQSYDMPFTIDTVAPVVSLDASAGDDVISWEITEEGSGVYYQEVTINDEELLLAPGVTELELDQALQEGDDVQVSAVDFAENTGSQQAVIAVPTITIDSPEAMQVFNESDVALSGSVTEVTQEAVVTADEQRLQLDASLRFDTVLEDVNDGFHETVVQVEKNGLSAEERVVYAVDTQAPELAVSGAPERVMPGVEDVTLEIGLEDNLNGGTLSINGDVVFSQELDFAAEETSLSTRLVEEVELNRGRTDLLLEFTDAAGNTVSEEITIRRGNSNPGGGRPIDPPGRGR</sequence>
<evidence type="ECO:0000256" key="16">
    <source>
        <dbReference type="SAM" id="SignalP"/>
    </source>
</evidence>
<dbReference type="GO" id="GO:0005576">
    <property type="term" value="C:extracellular region"/>
    <property type="evidence" value="ECO:0007669"/>
    <property type="project" value="UniProtKB-SubCell"/>
</dbReference>
<comment type="cofactor">
    <cofactor evidence="1">
        <name>Ca(2+)</name>
        <dbReference type="ChEBI" id="CHEBI:29108"/>
    </cofactor>
</comment>
<feature type="domain" description="Inhibitor I9" evidence="19">
    <location>
        <begin position="85"/>
        <end position="151"/>
    </location>
</feature>
<dbReference type="Pfam" id="PF00082">
    <property type="entry name" value="Peptidase_S8"/>
    <property type="match status" value="1"/>
</dbReference>
<dbReference type="CDD" id="cd07475">
    <property type="entry name" value="Peptidases_S8_C5a_Peptidase"/>
    <property type="match status" value="1"/>
</dbReference>
<gene>
    <name evidence="21" type="ORF">C6I21_07965</name>
</gene>
<dbReference type="Pfam" id="PF05922">
    <property type="entry name" value="Inhibitor_I9"/>
    <property type="match status" value="1"/>
</dbReference>
<evidence type="ECO:0000256" key="10">
    <source>
        <dbReference type="ARBA" id="ARBA00022825"/>
    </source>
</evidence>
<feature type="domain" description="C5a peptidase/Subtilisin-like protease SBT2-like Fn3-like" evidence="20">
    <location>
        <begin position="662"/>
        <end position="783"/>
    </location>
</feature>
<reference evidence="21 22" key="1">
    <citation type="submission" date="2018-03" db="EMBL/GenBank/DDBJ databases">
        <title>Bacillus urumqiensis sp. nov., a moderately haloalkaliphilic bacterium isolated from a salt lake.</title>
        <authorList>
            <person name="Zhao B."/>
            <person name="Liao Z."/>
        </authorList>
    </citation>
    <scope>NUCLEOTIDE SEQUENCE [LARGE SCALE GENOMIC DNA]</scope>
    <source>
        <strain evidence="21 22">BZ-SZ-XJ18</strain>
    </source>
</reference>
<accession>A0A2P6MHQ4</accession>
<dbReference type="PANTHER" id="PTHR43806:SF11">
    <property type="entry name" value="CEREVISIN-RELATED"/>
    <property type="match status" value="1"/>
</dbReference>
<keyword evidence="7 16" id="KW-0732">Signal</keyword>
<dbReference type="InterPro" id="IPR015500">
    <property type="entry name" value="Peptidase_S8_subtilisin-rel"/>
</dbReference>
<evidence type="ECO:0000259" key="17">
    <source>
        <dbReference type="Pfam" id="PF00082"/>
    </source>
</evidence>
<dbReference type="InterPro" id="IPR046450">
    <property type="entry name" value="PA_dom_sf"/>
</dbReference>
<feature type="region of interest" description="Disordered" evidence="15">
    <location>
        <begin position="1202"/>
        <end position="1222"/>
    </location>
</feature>
<feature type="domain" description="PA" evidence="18">
    <location>
        <begin position="427"/>
        <end position="505"/>
    </location>
</feature>
<dbReference type="Gene3D" id="3.40.50.200">
    <property type="entry name" value="Peptidase S8/S53 domain"/>
    <property type="match status" value="1"/>
</dbReference>
<keyword evidence="22" id="KW-1185">Reference proteome</keyword>
<evidence type="ECO:0000256" key="1">
    <source>
        <dbReference type="ARBA" id="ARBA00001913"/>
    </source>
</evidence>
<evidence type="ECO:0000313" key="22">
    <source>
        <dbReference type="Proteomes" id="UP000243650"/>
    </source>
</evidence>
<evidence type="ECO:0000259" key="19">
    <source>
        <dbReference type="Pfam" id="PF05922"/>
    </source>
</evidence>
<dbReference type="InterPro" id="IPR000209">
    <property type="entry name" value="Peptidase_S8/S53_dom"/>
</dbReference>
<dbReference type="Pfam" id="PF02225">
    <property type="entry name" value="PA"/>
    <property type="match status" value="1"/>
</dbReference>
<evidence type="ECO:0000256" key="15">
    <source>
        <dbReference type="SAM" id="MobiDB-lite"/>
    </source>
</evidence>
<dbReference type="PROSITE" id="PS00138">
    <property type="entry name" value="SUBTILASE_SER"/>
    <property type="match status" value="1"/>
</dbReference>
<organism evidence="21 22">
    <name type="scientific">Alkalicoccus urumqiensis</name>
    <name type="common">Bacillus urumqiensis</name>
    <dbReference type="NCBI Taxonomy" id="1548213"/>
    <lineage>
        <taxon>Bacteria</taxon>
        <taxon>Bacillati</taxon>
        <taxon>Bacillota</taxon>
        <taxon>Bacilli</taxon>
        <taxon>Bacillales</taxon>
        <taxon>Bacillaceae</taxon>
        <taxon>Alkalicoccus</taxon>
    </lineage>
</organism>
<feature type="active site" description="Charge relay system" evidence="12 13">
    <location>
        <position position="249"/>
    </location>
</feature>
<dbReference type="PANTHER" id="PTHR43806">
    <property type="entry name" value="PEPTIDASE S8"/>
    <property type="match status" value="1"/>
</dbReference>
<dbReference type="SUPFAM" id="SSF52743">
    <property type="entry name" value="Subtilisin-like"/>
    <property type="match status" value="1"/>
</dbReference>
<name>A0A2P6MHQ4_ALKUR</name>
<keyword evidence="10 13" id="KW-0720">Serine protease</keyword>
<evidence type="ECO:0000256" key="7">
    <source>
        <dbReference type="ARBA" id="ARBA00022729"/>
    </source>
</evidence>
<dbReference type="Gene3D" id="3.30.70.80">
    <property type="entry name" value="Peptidase S8 propeptide/proteinase inhibitor I9"/>
    <property type="match status" value="1"/>
</dbReference>
<dbReference type="InterPro" id="IPR010259">
    <property type="entry name" value="S8pro/Inhibitor_I9"/>
</dbReference>
<feature type="chain" id="PRO_5039142996" evidence="16">
    <location>
        <begin position="29"/>
        <end position="1222"/>
    </location>
</feature>
<evidence type="ECO:0000256" key="14">
    <source>
        <dbReference type="RuleBase" id="RU003355"/>
    </source>
</evidence>
<dbReference type="GO" id="GO:0006508">
    <property type="term" value="P:proteolysis"/>
    <property type="evidence" value="ECO:0007669"/>
    <property type="project" value="UniProtKB-KW"/>
</dbReference>
<evidence type="ECO:0000313" key="21">
    <source>
        <dbReference type="EMBL" id="PRO65824.1"/>
    </source>
</evidence>
<comment type="subcellular location">
    <subcellularLocation>
        <location evidence="2">Secreted</location>
    </subcellularLocation>
</comment>
<feature type="domain" description="Peptidase S8/S53" evidence="17">
    <location>
        <begin position="179"/>
        <end position="623"/>
    </location>
</feature>
<keyword evidence="8" id="KW-0677">Repeat</keyword>
<dbReference type="AlphaFoldDB" id="A0A2P6MHQ4"/>
<keyword evidence="6 13" id="KW-0645">Protease</keyword>
<evidence type="ECO:0000256" key="13">
    <source>
        <dbReference type="PROSITE-ProRule" id="PRU01240"/>
    </source>
</evidence>
<dbReference type="RefSeq" id="WP_105958920.1">
    <property type="nucleotide sequence ID" value="NZ_PVNS01000006.1"/>
</dbReference>
<dbReference type="CDD" id="cd02133">
    <property type="entry name" value="PA_C5a_like"/>
    <property type="match status" value="1"/>
</dbReference>
<comment type="caution">
    <text evidence="21">The sequence shown here is derived from an EMBL/GenBank/DDBJ whole genome shotgun (WGS) entry which is preliminary data.</text>
</comment>
<dbReference type="InterPro" id="IPR037045">
    <property type="entry name" value="S8pro/Inhibitor_I9_sf"/>
</dbReference>
<dbReference type="InterPro" id="IPR022398">
    <property type="entry name" value="Peptidase_S8_His-AS"/>
</dbReference>
<dbReference type="EMBL" id="PVNS01000006">
    <property type="protein sequence ID" value="PRO65824.1"/>
    <property type="molecule type" value="Genomic_DNA"/>
</dbReference>
<keyword evidence="5" id="KW-0964">Secreted</keyword>
<dbReference type="OrthoDB" id="9798386at2"/>
<comment type="similarity">
    <text evidence="3 13 14">Belongs to the peptidase S8 family.</text>
</comment>
<evidence type="ECO:0000256" key="4">
    <source>
        <dbReference type="ARBA" id="ARBA00022512"/>
    </source>
</evidence>
<protein>
    <submittedName>
        <fullName evidence="21">Lactocepin</fullName>
    </submittedName>
</protein>
<keyword evidence="9 13" id="KW-0378">Hydrolase</keyword>
<evidence type="ECO:0000256" key="12">
    <source>
        <dbReference type="PIRSR" id="PIRSR615500-1"/>
    </source>
</evidence>
<dbReference type="PROSITE" id="PS51892">
    <property type="entry name" value="SUBTILASE"/>
    <property type="match status" value="1"/>
</dbReference>
<keyword evidence="4" id="KW-0134">Cell wall</keyword>
<dbReference type="Pfam" id="PF06280">
    <property type="entry name" value="fn3_5"/>
    <property type="match status" value="1"/>
</dbReference>
<evidence type="ECO:0000256" key="6">
    <source>
        <dbReference type="ARBA" id="ARBA00022670"/>
    </source>
</evidence>
<proteinExistence type="inferred from homology"/>
<dbReference type="InterPro" id="IPR010435">
    <property type="entry name" value="C5a/SBT2-like_Fn3"/>
</dbReference>
<dbReference type="InterPro" id="IPR023827">
    <property type="entry name" value="Peptidase_S8_Asp-AS"/>
</dbReference>
<feature type="active site" description="Charge relay system" evidence="12 13">
    <location>
        <position position="188"/>
    </location>
</feature>
<dbReference type="SUPFAM" id="SSF52025">
    <property type="entry name" value="PA domain"/>
    <property type="match status" value="1"/>
</dbReference>
<dbReference type="InterPro" id="IPR023828">
    <property type="entry name" value="Peptidase_S8_Ser-AS"/>
</dbReference>
<dbReference type="Proteomes" id="UP000243650">
    <property type="component" value="Unassembled WGS sequence"/>
</dbReference>
<evidence type="ECO:0000256" key="8">
    <source>
        <dbReference type="ARBA" id="ARBA00022737"/>
    </source>
</evidence>
<feature type="signal peptide" evidence="16">
    <location>
        <begin position="1"/>
        <end position="28"/>
    </location>
</feature>
<keyword evidence="11" id="KW-0106">Calcium</keyword>
<evidence type="ECO:0000256" key="3">
    <source>
        <dbReference type="ARBA" id="ARBA00011073"/>
    </source>
</evidence>
<dbReference type="Gene3D" id="3.50.30.30">
    <property type="match status" value="1"/>
</dbReference>
<dbReference type="InterPro" id="IPR003137">
    <property type="entry name" value="PA_domain"/>
</dbReference>
<dbReference type="InterPro" id="IPR050131">
    <property type="entry name" value="Peptidase_S8_subtilisin-like"/>
</dbReference>
<dbReference type="PROSITE" id="PS00137">
    <property type="entry name" value="SUBTILASE_HIS"/>
    <property type="match status" value="1"/>
</dbReference>
<dbReference type="GO" id="GO:0016020">
    <property type="term" value="C:membrane"/>
    <property type="evidence" value="ECO:0007669"/>
    <property type="project" value="InterPro"/>
</dbReference>